<sequence length="72" mass="8492">MLTTDNLIMAIAIGLLVLPFLPIFKLIIEVYWPWKKKIKITNRHGIVAELYTDGKKNDYDRVMHFANTFLER</sequence>
<name>A0A7K1UBL6_9BACT</name>
<evidence type="ECO:0000256" key="1">
    <source>
        <dbReference type="SAM" id="Phobius"/>
    </source>
</evidence>
<evidence type="ECO:0000313" key="3">
    <source>
        <dbReference type="Proteomes" id="UP000461730"/>
    </source>
</evidence>
<dbReference type="AlphaFoldDB" id="A0A7K1UBL6"/>
<dbReference type="RefSeq" id="WP_157309203.1">
    <property type="nucleotide sequence ID" value="NZ_WRXN01000016.1"/>
</dbReference>
<keyword evidence="3" id="KW-1185">Reference proteome</keyword>
<proteinExistence type="predicted"/>
<feature type="transmembrane region" description="Helical" evidence="1">
    <location>
        <begin position="6"/>
        <end position="28"/>
    </location>
</feature>
<accession>A0A7K1UBL6</accession>
<comment type="caution">
    <text evidence="2">The sequence shown here is derived from an EMBL/GenBank/DDBJ whole genome shotgun (WGS) entry which is preliminary data.</text>
</comment>
<organism evidence="2 3">
    <name type="scientific">Chitinophaga tropicalis</name>
    <dbReference type="NCBI Taxonomy" id="2683588"/>
    <lineage>
        <taxon>Bacteria</taxon>
        <taxon>Pseudomonadati</taxon>
        <taxon>Bacteroidota</taxon>
        <taxon>Chitinophagia</taxon>
        <taxon>Chitinophagales</taxon>
        <taxon>Chitinophagaceae</taxon>
        <taxon>Chitinophaga</taxon>
    </lineage>
</organism>
<keyword evidence="1" id="KW-0472">Membrane</keyword>
<gene>
    <name evidence="2" type="ORF">GO493_26190</name>
</gene>
<protein>
    <submittedName>
        <fullName evidence="2">Uncharacterized protein</fullName>
    </submittedName>
</protein>
<dbReference type="Proteomes" id="UP000461730">
    <property type="component" value="Unassembled WGS sequence"/>
</dbReference>
<reference evidence="2 3" key="1">
    <citation type="submission" date="2019-12" db="EMBL/GenBank/DDBJ databases">
        <title>Chitinophaga sp. strain ysch24 (GDMCC 1.1355), whole genome shotgun sequence.</title>
        <authorList>
            <person name="Zhang X."/>
        </authorList>
    </citation>
    <scope>NUCLEOTIDE SEQUENCE [LARGE SCALE GENOMIC DNA]</scope>
    <source>
        <strain evidence="3">ysch24</strain>
    </source>
</reference>
<keyword evidence="1" id="KW-0812">Transmembrane</keyword>
<keyword evidence="1" id="KW-1133">Transmembrane helix</keyword>
<evidence type="ECO:0000313" key="2">
    <source>
        <dbReference type="EMBL" id="MVT11781.1"/>
    </source>
</evidence>
<dbReference type="EMBL" id="WRXN01000016">
    <property type="protein sequence ID" value="MVT11781.1"/>
    <property type="molecule type" value="Genomic_DNA"/>
</dbReference>